<dbReference type="GO" id="GO:0016539">
    <property type="term" value="P:intein-mediated protein splicing"/>
    <property type="evidence" value="ECO:0007669"/>
    <property type="project" value="InterPro"/>
</dbReference>
<evidence type="ECO:0000259" key="2">
    <source>
        <dbReference type="SMART" id="SM01359"/>
    </source>
</evidence>
<dbReference type="PANTHER" id="PTHR40094">
    <property type="entry name" value="ALPHA-2-MACROGLOBULIN HOMOLOG"/>
    <property type="match status" value="1"/>
</dbReference>
<dbReference type="Pfam" id="PF01835">
    <property type="entry name" value="MG2"/>
    <property type="match status" value="1"/>
</dbReference>
<evidence type="ECO:0000256" key="1">
    <source>
        <dbReference type="SAM" id="Phobius"/>
    </source>
</evidence>
<dbReference type="InterPro" id="IPR036844">
    <property type="entry name" value="Hint_dom_sf"/>
</dbReference>
<evidence type="ECO:0000313" key="3">
    <source>
        <dbReference type="EMBL" id="HHH14301.1"/>
    </source>
</evidence>
<dbReference type="InterPro" id="IPR011625">
    <property type="entry name" value="A2M_N_BRD"/>
</dbReference>
<dbReference type="SUPFAM" id="SSF51294">
    <property type="entry name" value="Hedgehog/intein (Hint) domain"/>
    <property type="match status" value="1"/>
</dbReference>
<keyword evidence="1" id="KW-0812">Transmembrane</keyword>
<feature type="non-terminal residue" evidence="3">
    <location>
        <position position="1"/>
    </location>
</feature>
<proteinExistence type="predicted"/>
<dbReference type="AlphaFoldDB" id="A0A7V5MI41"/>
<feature type="transmembrane region" description="Helical" evidence="1">
    <location>
        <begin position="7"/>
        <end position="31"/>
    </location>
</feature>
<dbReference type="PROSITE" id="PS50817">
    <property type="entry name" value="INTEIN_N_TER"/>
    <property type="match status" value="1"/>
</dbReference>
<dbReference type="InterPro" id="IPR002890">
    <property type="entry name" value="MG2"/>
</dbReference>
<dbReference type="GO" id="GO:0004866">
    <property type="term" value="F:endopeptidase inhibitor activity"/>
    <property type="evidence" value="ECO:0007669"/>
    <property type="project" value="InterPro"/>
</dbReference>
<comment type="caution">
    <text evidence="3">The sequence shown here is derived from an EMBL/GenBank/DDBJ whole genome shotgun (WGS) entry which is preliminary data.</text>
</comment>
<dbReference type="Gene3D" id="2.60.40.1930">
    <property type="match status" value="2"/>
</dbReference>
<dbReference type="InterPro" id="IPR051802">
    <property type="entry name" value="YfhM-like"/>
</dbReference>
<dbReference type="EMBL" id="DRNS01000086">
    <property type="protein sequence ID" value="HHH14301.1"/>
    <property type="molecule type" value="Genomic_DNA"/>
</dbReference>
<protein>
    <recommendedName>
        <fullName evidence="2">Alpha-2-macroglobulin bait region domain-containing protein</fullName>
    </recommendedName>
</protein>
<dbReference type="SMART" id="SM01359">
    <property type="entry name" value="A2M_N_2"/>
    <property type="match status" value="1"/>
</dbReference>
<accession>A0A7V5MI41</accession>
<dbReference type="InterPro" id="IPR006141">
    <property type="entry name" value="Intein_N"/>
</dbReference>
<dbReference type="InterPro" id="IPR013783">
    <property type="entry name" value="Ig-like_fold"/>
</dbReference>
<gene>
    <name evidence="3" type="ORF">ENJ78_01175</name>
</gene>
<dbReference type="Proteomes" id="UP000886106">
    <property type="component" value="Unassembled WGS sequence"/>
</dbReference>
<dbReference type="Gene3D" id="2.170.16.10">
    <property type="entry name" value="Hedgehog/Intein (Hint) domain"/>
    <property type="match status" value="1"/>
</dbReference>
<dbReference type="Gene3D" id="2.60.40.10">
    <property type="entry name" value="Immunoglobulins"/>
    <property type="match status" value="1"/>
</dbReference>
<dbReference type="Pfam" id="PF07703">
    <property type="entry name" value="A2M_BRD"/>
    <property type="match status" value="1"/>
</dbReference>
<dbReference type="Gene3D" id="6.20.50.160">
    <property type="match status" value="1"/>
</dbReference>
<reference evidence="3" key="1">
    <citation type="journal article" date="2020" name="mSystems">
        <title>Genome- and Community-Level Interaction Insights into Carbon Utilization and Element Cycling Functions of Hydrothermarchaeota in Hydrothermal Sediment.</title>
        <authorList>
            <person name="Zhou Z."/>
            <person name="Liu Y."/>
            <person name="Xu W."/>
            <person name="Pan J."/>
            <person name="Luo Z.H."/>
            <person name="Li M."/>
        </authorList>
    </citation>
    <scope>NUCLEOTIDE SEQUENCE [LARGE SCALE GENOMIC DNA]</scope>
    <source>
        <strain evidence="3">HyVt-517</strain>
    </source>
</reference>
<feature type="domain" description="Alpha-2-macroglobulin bait region" evidence="2">
    <location>
        <begin position="673"/>
        <end position="812"/>
    </location>
</feature>
<dbReference type="Gene3D" id="2.60.40.1940">
    <property type="match status" value="1"/>
</dbReference>
<dbReference type="PANTHER" id="PTHR40094:SF1">
    <property type="entry name" value="UBIQUITIN DOMAIN-CONTAINING PROTEIN"/>
    <property type="match status" value="1"/>
</dbReference>
<sequence length="878" mass="99283">SNKKNIFLSAVFIFLFSLFSVVLAGGGYYFWGGIYNYPEKKAETASLSRNNKLYLSSSSLNYHFSGLFSYSIYEPINISAWVPSDLFPKGIDKFDLDIYTTSVDSILKTFSYSKQKVFEKEYNYFKTEYKTDIAKRPNLNSSDYALIKSLSVENTKKRFGNVLSTALTEELSGKKGPYYVEVFIPEKDSSSKRIVSFYLLVSDFGVFTTTSDKNTIFWAQDFKSDKSVNPSRLVIYSLDGGVKRLESPSFSNGLAEIPINSQADLAVAYYKNYPTLIPLRLSAIATDYVDLISLGPYSSRNTSFVFTDRPIYKPGDVLHYKGFIKEDTGFTYILPKYKNVTIRIYAQGYPEGDPIYSKVVSIDDFGGFAGDFTLPKDIDLGRSSLFVYPGINVDGLYSYVASVPFEVEHYRKPQYSISVSSEKNTYVLGDNITFNIKGDYFSGHPLSQAKVSYKLYRSPWPSYDKSFVSPIFYYHNNIIKEGELTLDKFGLGTLTFSPSDYNVASGSTSMDGAVYTLEASYVDQTGNPVLSASNVYVHNGIFRFEAQNYRFSATLNEPYTLSVLLKSNVKGITDFSNKKVTYTINRSWTEEKKISEGKYKYIYRDEYIKDKAEVFSDANNTVNISFTPKLEGFYTITLTSNDSKGNIITDIYYVGVYKDYLYKKNKDDYSQEISITPEKKEYSPGEEMVFNILSSKSRDVLLTLDREFNFFRKVLSLKKGLNKVKLPVLDYYIPNIYANVYTFYKNHLLQAFSGNIKISSKTKKLNIIVTPDKERYGPGDTVHLKLQVKDVLGTNKKASLIVWVVDKSVFELASTNLGDIFDTFWKLKSSYIFASHSLRGIEAYAGPPGIGGGCFSKDTKVLMGSGKEKPIKDVKVGD</sequence>
<name>A0A7V5MI41_UNCKA</name>
<keyword evidence="1" id="KW-1133">Transmembrane helix</keyword>
<organism evidence="3">
    <name type="scientific">candidate division WWE3 bacterium</name>
    <dbReference type="NCBI Taxonomy" id="2053526"/>
    <lineage>
        <taxon>Bacteria</taxon>
        <taxon>Katanobacteria</taxon>
    </lineage>
</organism>
<keyword evidence="1" id="KW-0472">Membrane</keyword>
<feature type="non-terminal residue" evidence="3">
    <location>
        <position position="878"/>
    </location>
</feature>